<dbReference type="SUPFAM" id="SSF53474">
    <property type="entry name" value="alpha/beta-Hydrolases"/>
    <property type="match status" value="1"/>
</dbReference>
<comment type="caution">
    <text evidence="2">The sequence shown here is derived from an EMBL/GenBank/DDBJ whole genome shotgun (WGS) entry which is preliminary data.</text>
</comment>
<proteinExistence type="predicted"/>
<dbReference type="PANTHER" id="PTHR46623:SF6">
    <property type="entry name" value="ALPHA_BETA-HYDROLASES SUPERFAMILY PROTEIN"/>
    <property type="match status" value="1"/>
</dbReference>
<dbReference type="RefSeq" id="WP_378019703.1">
    <property type="nucleotide sequence ID" value="NZ_JBHSKG010000002.1"/>
</dbReference>
<evidence type="ECO:0000259" key="1">
    <source>
        <dbReference type="Pfam" id="PF01738"/>
    </source>
</evidence>
<dbReference type="InterPro" id="IPR051049">
    <property type="entry name" value="Dienelactone_hydrolase-like"/>
</dbReference>
<dbReference type="Pfam" id="PF01738">
    <property type="entry name" value="DLH"/>
    <property type="match status" value="1"/>
</dbReference>
<reference evidence="3" key="1">
    <citation type="journal article" date="2019" name="Int. J. Syst. Evol. Microbiol.">
        <title>The Global Catalogue of Microorganisms (GCM) 10K type strain sequencing project: providing services to taxonomists for standard genome sequencing and annotation.</title>
        <authorList>
            <consortium name="The Broad Institute Genomics Platform"/>
            <consortium name="The Broad Institute Genome Sequencing Center for Infectious Disease"/>
            <person name="Wu L."/>
            <person name="Ma J."/>
        </authorList>
    </citation>
    <scope>NUCLEOTIDE SEQUENCE [LARGE SCALE GENOMIC DNA]</scope>
    <source>
        <strain evidence="3">XZYJ18</strain>
    </source>
</reference>
<accession>A0ABV9ZD89</accession>
<protein>
    <submittedName>
        <fullName evidence="2">Dienelactone hydrolase family protein</fullName>
        <ecNumber evidence="2">3.1.-.-</ecNumber>
    </submittedName>
</protein>
<dbReference type="InterPro" id="IPR002925">
    <property type="entry name" value="Dienelactn_hydro"/>
</dbReference>
<dbReference type="InterPro" id="IPR029058">
    <property type="entry name" value="AB_hydrolase_fold"/>
</dbReference>
<evidence type="ECO:0000313" key="3">
    <source>
        <dbReference type="Proteomes" id="UP001596175"/>
    </source>
</evidence>
<name>A0ABV9ZD89_9PSEU</name>
<dbReference type="Proteomes" id="UP001596175">
    <property type="component" value="Unassembled WGS sequence"/>
</dbReference>
<keyword evidence="2" id="KW-0378">Hydrolase</keyword>
<dbReference type="EC" id="3.1.-.-" evidence="2"/>
<feature type="domain" description="Dienelactone hydrolase" evidence="1">
    <location>
        <begin position="34"/>
        <end position="247"/>
    </location>
</feature>
<dbReference type="PANTHER" id="PTHR46623">
    <property type="entry name" value="CARBOXYMETHYLENEBUTENOLIDASE-RELATED"/>
    <property type="match status" value="1"/>
</dbReference>
<gene>
    <name evidence="2" type="ORF">ACFPK1_04470</name>
</gene>
<dbReference type="Gene3D" id="3.40.50.1820">
    <property type="entry name" value="alpha/beta hydrolase"/>
    <property type="match status" value="1"/>
</dbReference>
<evidence type="ECO:0000313" key="2">
    <source>
        <dbReference type="EMBL" id="MFC5137474.1"/>
    </source>
</evidence>
<sequence length="253" mass="26519">MLPRSGAPAPAEIIEDVAVPDLHIPASAGSHQAAFLAVPPVGDGPFPGVVVLQDAFGLRGTLREHTERLAAAGYLSVAPALYTARGGGPRCIASTMRSMTTGTGPVFDDIEAARTWLAGREDCTGRVGVIGFCQGGGFALISAARHDYAAAAPNYGRVPEDAERALAGICPVVASFGGRDPSLRGHPERLEAALTALGVEHDVHTYPDANHSFLEPMPAPLAVFGLGLHRESAEDAWGRILRFFDTHLRQEAA</sequence>
<keyword evidence="3" id="KW-1185">Reference proteome</keyword>
<organism evidence="2 3">
    <name type="scientific">Actinomycetospora rhizophila</name>
    <dbReference type="NCBI Taxonomy" id="1416876"/>
    <lineage>
        <taxon>Bacteria</taxon>
        <taxon>Bacillati</taxon>
        <taxon>Actinomycetota</taxon>
        <taxon>Actinomycetes</taxon>
        <taxon>Pseudonocardiales</taxon>
        <taxon>Pseudonocardiaceae</taxon>
        <taxon>Actinomycetospora</taxon>
    </lineage>
</organism>
<dbReference type="EMBL" id="JBHSKG010000002">
    <property type="protein sequence ID" value="MFC5137474.1"/>
    <property type="molecule type" value="Genomic_DNA"/>
</dbReference>
<dbReference type="GO" id="GO:0016787">
    <property type="term" value="F:hydrolase activity"/>
    <property type="evidence" value="ECO:0007669"/>
    <property type="project" value="UniProtKB-KW"/>
</dbReference>